<reference evidence="4 5" key="1">
    <citation type="submission" date="2019-09" db="EMBL/GenBank/DDBJ databases">
        <title>Actinomadura physcomitrii sp. nov., a novel actinomycete isolated from moss [Physcomitrium sphaericum (Ludw) Fuernr].</title>
        <authorList>
            <person name="Liu C."/>
            <person name="Zhuang X."/>
        </authorList>
    </citation>
    <scope>NUCLEOTIDE SEQUENCE [LARGE SCALE GENOMIC DNA]</scope>
    <source>
        <strain evidence="4 5">CYP1-1B</strain>
    </source>
</reference>
<gene>
    <name evidence="4" type="ORF">F9B16_00510</name>
</gene>
<evidence type="ECO:0000313" key="5">
    <source>
        <dbReference type="Proteomes" id="UP000483004"/>
    </source>
</evidence>
<dbReference type="EMBL" id="WBMR01000001">
    <property type="protein sequence ID" value="KAB2390351.1"/>
    <property type="molecule type" value="Genomic_DNA"/>
</dbReference>
<comment type="caution">
    <text evidence="4">The sequence shown here is derived from an EMBL/GenBank/DDBJ whole genome shotgun (WGS) entry which is preliminary data.</text>
</comment>
<name>A0A6L3W9W9_9ACTN</name>
<dbReference type="InterPro" id="IPR004111">
    <property type="entry name" value="Repressor_TetR_C"/>
</dbReference>
<evidence type="ECO:0000256" key="2">
    <source>
        <dbReference type="ARBA" id="ARBA00023163"/>
    </source>
</evidence>
<evidence type="ECO:0000256" key="1">
    <source>
        <dbReference type="ARBA" id="ARBA00023015"/>
    </source>
</evidence>
<evidence type="ECO:0000259" key="3">
    <source>
        <dbReference type="Pfam" id="PF02909"/>
    </source>
</evidence>
<protein>
    <recommendedName>
        <fullName evidence="3">Tetracycline repressor TetR C-terminal domain-containing protein</fullName>
    </recommendedName>
</protein>
<accession>A0A6L3W9W9</accession>
<dbReference type="Gene3D" id="1.10.357.10">
    <property type="entry name" value="Tetracycline Repressor, domain 2"/>
    <property type="match status" value="1"/>
</dbReference>
<keyword evidence="1" id="KW-0805">Transcription regulation</keyword>
<keyword evidence="2" id="KW-0804">Transcription</keyword>
<organism evidence="4 5">
    <name type="scientific">Actinomadura montaniterrae</name>
    <dbReference type="NCBI Taxonomy" id="1803903"/>
    <lineage>
        <taxon>Bacteria</taxon>
        <taxon>Bacillati</taxon>
        <taxon>Actinomycetota</taxon>
        <taxon>Actinomycetes</taxon>
        <taxon>Streptosporangiales</taxon>
        <taxon>Thermomonosporaceae</taxon>
        <taxon>Actinomadura</taxon>
    </lineage>
</organism>
<dbReference type="Pfam" id="PF02909">
    <property type="entry name" value="TetR_C_1"/>
    <property type="match status" value="1"/>
</dbReference>
<dbReference type="InterPro" id="IPR036271">
    <property type="entry name" value="Tet_transcr_reg_TetR-rel_C_sf"/>
</dbReference>
<keyword evidence="5" id="KW-1185">Reference proteome</keyword>
<dbReference type="OrthoDB" id="4540879at2"/>
<evidence type="ECO:0000313" key="4">
    <source>
        <dbReference type="EMBL" id="KAB2390351.1"/>
    </source>
</evidence>
<dbReference type="GO" id="GO:0045892">
    <property type="term" value="P:negative regulation of DNA-templated transcription"/>
    <property type="evidence" value="ECO:0007669"/>
    <property type="project" value="InterPro"/>
</dbReference>
<proteinExistence type="predicted"/>
<feature type="domain" description="Tetracycline repressor TetR C-terminal" evidence="3">
    <location>
        <begin position="4"/>
        <end position="84"/>
    </location>
</feature>
<dbReference type="Proteomes" id="UP000483004">
    <property type="component" value="Unassembled WGS sequence"/>
</dbReference>
<sequence>MLTAVTTVRFFVDGAVASELAQRGLDMDAWMSAQGAYGDAIITGGRYPRLARVMVEAEGPHARDRAERCFHDGLEHVLDGIAHRIRLS</sequence>
<dbReference type="SUPFAM" id="SSF48498">
    <property type="entry name" value="Tetracyclin repressor-like, C-terminal domain"/>
    <property type="match status" value="1"/>
</dbReference>
<dbReference type="AlphaFoldDB" id="A0A6L3W9W9"/>